<dbReference type="Gene3D" id="3.40.50.300">
    <property type="entry name" value="P-loop containing nucleotide triphosphate hydrolases"/>
    <property type="match status" value="1"/>
</dbReference>
<organism evidence="3 4">
    <name type="scientific">Marinilactibacillus psychrotolerans</name>
    <dbReference type="NCBI Taxonomy" id="191770"/>
    <lineage>
        <taxon>Bacteria</taxon>
        <taxon>Bacillati</taxon>
        <taxon>Bacillota</taxon>
        <taxon>Bacilli</taxon>
        <taxon>Lactobacillales</taxon>
        <taxon>Carnobacteriaceae</taxon>
        <taxon>Marinilactibacillus</taxon>
    </lineage>
</organism>
<protein>
    <submittedName>
        <fullName evidence="3">VirB4 family type IV secretion system protein</fullName>
    </submittedName>
</protein>
<gene>
    <name evidence="3" type="ORF">ACEN37_01625</name>
</gene>
<dbReference type="Proteomes" id="UP001625374">
    <property type="component" value="Unassembled WGS sequence"/>
</dbReference>
<reference evidence="3 4" key="1">
    <citation type="submission" date="2024-08" db="EMBL/GenBank/DDBJ databases">
        <authorList>
            <person name="Arias E."/>
        </authorList>
    </citation>
    <scope>NUCLEOTIDE SEQUENCE [LARGE SCALE GENOMIC DNA]</scope>
    <source>
        <strain evidence="3 4">FAM 24106</strain>
    </source>
</reference>
<dbReference type="PANTHER" id="PTHR30121">
    <property type="entry name" value="UNCHARACTERIZED PROTEIN YJGR-RELATED"/>
    <property type="match status" value="1"/>
</dbReference>
<accession>A0ABW8UKV8</accession>
<dbReference type="Gene3D" id="1.10.8.730">
    <property type="match status" value="1"/>
</dbReference>
<dbReference type="InterPro" id="IPR043964">
    <property type="entry name" value="P-loop_TraG"/>
</dbReference>
<keyword evidence="4" id="KW-1185">Reference proteome</keyword>
<dbReference type="PANTHER" id="PTHR30121:SF6">
    <property type="entry name" value="SLR6007 PROTEIN"/>
    <property type="match status" value="1"/>
</dbReference>
<dbReference type="SUPFAM" id="SSF52540">
    <property type="entry name" value="P-loop containing nucleoside triphosphate hydrolases"/>
    <property type="match status" value="1"/>
</dbReference>
<dbReference type="CDD" id="cd01127">
    <property type="entry name" value="TrwB_TraG_TraD_VirD4"/>
    <property type="match status" value="2"/>
</dbReference>
<evidence type="ECO:0000313" key="3">
    <source>
        <dbReference type="EMBL" id="MFL2101944.1"/>
    </source>
</evidence>
<comment type="caution">
    <text evidence="3">The sequence shown here is derived from an EMBL/GenBank/DDBJ whole genome shotgun (WGS) entry which is preliminary data.</text>
</comment>
<keyword evidence="1" id="KW-0175">Coiled coil</keyword>
<dbReference type="InterPro" id="IPR027417">
    <property type="entry name" value="P-loop_NTPase"/>
</dbReference>
<dbReference type="RefSeq" id="WP_407143609.1">
    <property type="nucleotide sequence ID" value="NZ_JBGQQK010000003.1"/>
</dbReference>
<evidence type="ECO:0000313" key="4">
    <source>
        <dbReference type="Proteomes" id="UP001625374"/>
    </source>
</evidence>
<feature type="domain" description="TraG P-loop" evidence="2">
    <location>
        <begin position="243"/>
        <end position="552"/>
    </location>
</feature>
<proteinExistence type="predicted"/>
<dbReference type="InterPro" id="IPR051162">
    <property type="entry name" value="T4SS_component"/>
</dbReference>
<name>A0ABW8UKV8_9LACT</name>
<evidence type="ECO:0000259" key="2">
    <source>
        <dbReference type="Pfam" id="PF19044"/>
    </source>
</evidence>
<dbReference type="Pfam" id="PF19044">
    <property type="entry name" value="P-loop_TraG"/>
    <property type="match status" value="1"/>
</dbReference>
<feature type="coiled-coil region" evidence="1">
    <location>
        <begin position="111"/>
        <end position="169"/>
    </location>
</feature>
<dbReference type="EMBL" id="JBGQQK010000003">
    <property type="protein sequence ID" value="MFL2101944.1"/>
    <property type="molecule type" value="Genomic_DNA"/>
</dbReference>
<evidence type="ECO:0000256" key="1">
    <source>
        <dbReference type="SAM" id="Coils"/>
    </source>
</evidence>
<sequence>MEEFDIEEVEEVQNLDDFLDDTMVHAIYPFSWEEYPDHIESGSNYIRVLTIVDYPKVKSGNWLSELKRKKGNITIVQNFESSNSHEMVNYYNRAIKNKEAEKLDTYDPLKKKRIEQAIKTANMQLNKYLNSEVTYLYQCMYVFLQADSLEELEALTDSVTNTLTKLQLKPMNPIKAQYHAFWSAIPIGENLLRDYTYQQSNTEVASSTFPFDDGEILDLSPRSDIEGINKDTDSLIAIDYSDKRNVLNQNMVVIGTSGVGKTTYMKQKILRYIAKGVKVFIIDPEDEYSDIVERFGGEVVHLSSNSSTRINPLEIYSEELDTNQAITMEILVKDKIQRVKGFFQVLKPDLSQVEKSILDRVLRDCYRNSGILKYDSIKHISHEEWPILSDVYQQIERMKDSEEDKERFDIIRDFYYILDSYVNGSNTLFNGTTNIDVTTDLLSFDLKSLQNEADIQGAAYLNTFSFLWDEITKNRTENIKLFVDEFHFLTQNPDASTFFYQAYKRFRKYNAGAIAGTQQIQDVLDGTMDNGRNVGEAIIGNSYTKLFFGLDNAGLNDIEEKLHMPFSAKEKRLLSHKKQGEALIINGSKRAFMTVTLTSEELRLIDPAQYEQKYSDGKPNYEKRIQMTPIEEEEALSFQF</sequence>